<proteinExistence type="predicted"/>
<evidence type="ECO:0000313" key="2">
    <source>
        <dbReference type="Proteomes" id="UP000004713"/>
    </source>
</evidence>
<dbReference type="Proteomes" id="UP000004713">
    <property type="component" value="Unassembled WGS sequence"/>
</dbReference>
<dbReference type="EMBL" id="ABFZ02000023">
    <property type="protein sequence ID" value="EDS13556.1"/>
    <property type="molecule type" value="Genomic_DNA"/>
</dbReference>
<reference evidence="1 2" key="2">
    <citation type="submission" date="2007-11" db="EMBL/GenBank/DDBJ databases">
        <authorList>
            <person name="Fulton L."/>
            <person name="Clifton S."/>
            <person name="Fulton B."/>
            <person name="Xu J."/>
            <person name="Minx P."/>
            <person name="Pepin K.H."/>
            <person name="Johnson M."/>
            <person name="Thiruvilangam P."/>
            <person name="Bhonagiri V."/>
            <person name="Nash W.E."/>
            <person name="Mardis E.R."/>
            <person name="Wilson R.K."/>
        </authorList>
    </citation>
    <scope>NUCLEOTIDE SEQUENCE [LARGE SCALE GENOMIC DNA]</scope>
    <source>
        <strain evidence="1 2">ATCC 43183</strain>
    </source>
</reference>
<dbReference type="AlphaFoldDB" id="B0NW54"/>
<evidence type="ECO:0000313" key="1">
    <source>
        <dbReference type="EMBL" id="EDS13556.1"/>
    </source>
</evidence>
<protein>
    <submittedName>
        <fullName evidence="1">Uncharacterized protein</fullName>
    </submittedName>
</protein>
<dbReference type="HOGENOM" id="CLU_3266013_0_0_10"/>
<organism evidence="1 2">
    <name type="scientific">Bacteroides stercoris ATCC 43183</name>
    <dbReference type="NCBI Taxonomy" id="449673"/>
    <lineage>
        <taxon>Bacteria</taxon>
        <taxon>Pseudomonadati</taxon>
        <taxon>Bacteroidota</taxon>
        <taxon>Bacteroidia</taxon>
        <taxon>Bacteroidales</taxon>
        <taxon>Bacteroidaceae</taxon>
        <taxon>Bacteroides</taxon>
    </lineage>
</organism>
<accession>B0NW54</accession>
<reference evidence="1 2" key="1">
    <citation type="submission" date="2007-11" db="EMBL/GenBank/DDBJ databases">
        <title>Draft genome sequence of Bacteroides stercoris(ATCC 43183).</title>
        <authorList>
            <person name="Sudarsanam P."/>
            <person name="Ley R."/>
            <person name="Guruge J."/>
            <person name="Turnbaugh P.J."/>
            <person name="Mahowald M."/>
            <person name="Liep D."/>
            <person name="Gordon J."/>
        </authorList>
    </citation>
    <scope>NUCLEOTIDE SEQUENCE [LARGE SCALE GENOMIC DNA]</scope>
    <source>
        <strain evidence="1 2">ATCC 43183</strain>
    </source>
</reference>
<gene>
    <name evidence="1" type="ORF">BACSTE_03737</name>
</gene>
<name>B0NW54_BACSE</name>
<sequence>MTDIFRFSNFVQEAATRIKRCGKRHKKDRYPIAVGSGLYPC</sequence>
<comment type="caution">
    <text evidence="1">The sequence shown here is derived from an EMBL/GenBank/DDBJ whole genome shotgun (WGS) entry which is preliminary data.</text>
</comment>